<keyword evidence="3" id="KW-0862">Zinc</keyword>
<dbReference type="Pfam" id="PF05907">
    <property type="entry name" value="CXXC_Zn-b_euk"/>
    <property type="match status" value="1"/>
</dbReference>
<proteinExistence type="inferred from homology"/>
<name>A0AAV5MGT3_9ROSI</name>
<reference evidence="4 5" key="1">
    <citation type="journal article" date="2021" name="Commun. Biol.">
        <title>The genome of Shorea leprosula (Dipterocarpaceae) highlights the ecological relevance of drought in aseasonal tropical rainforests.</title>
        <authorList>
            <person name="Ng K.K.S."/>
            <person name="Kobayashi M.J."/>
            <person name="Fawcett J.A."/>
            <person name="Hatakeyama M."/>
            <person name="Paape T."/>
            <person name="Ng C.H."/>
            <person name="Ang C.C."/>
            <person name="Tnah L.H."/>
            <person name="Lee C.T."/>
            <person name="Nishiyama T."/>
            <person name="Sese J."/>
            <person name="O'Brien M.J."/>
            <person name="Copetti D."/>
            <person name="Mohd Noor M.I."/>
            <person name="Ong R.C."/>
            <person name="Putra M."/>
            <person name="Sireger I.Z."/>
            <person name="Indrioko S."/>
            <person name="Kosugi Y."/>
            <person name="Izuno A."/>
            <person name="Isagi Y."/>
            <person name="Lee S.L."/>
            <person name="Shimizu K.K."/>
        </authorList>
    </citation>
    <scope>NUCLEOTIDE SEQUENCE [LARGE SCALE GENOMIC DNA]</scope>
    <source>
        <strain evidence="4">214</strain>
    </source>
</reference>
<dbReference type="PANTHER" id="PTHR12857">
    <property type="entry name" value="CXXC MOTIF CONTAINING ZINC BINDING PROTEIN"/>
    <property type="match status" value="1"/>
</dbReference>
<dbReference type="EMBL" id="BPVZ01000268">
    <property type="protein sequence ID" value="GKV48735.1"/>
    <property type="molecule type" value="Genomic_DNA"/>
</dbReference>
<gene>
    <name evidence="4" type="ORF">SLEP1_g55534</name>
</gene>
<comment type="caution">
    <text evidence="4">The sequence shown here is derived from an EMBL/GenBank/DDBJ whole genome shotgun (WGS) entry which is preliminary data.</text>
</comment>
<accession>A0AAV5MGT3</accession>
<sequence>MVNFALKIGADFENIASLQPQGGCDDPSFSYFFKLKCGSCNEVTQKETCVSLGETVPLPVGKGTTNLIQKCKFCGREGTITMIPGSGYPLTQRLSQAGHDSAVMVFDCRGYEPVDFVFGGGWKAESLEGTIFEDIDLSGGEFVEYDEKGQCPVMISNLRAIFKVW</sequence>
<dbReference type="PANTHER" id="PTHR12857:SF0">
    <property type="entry name" value="CXXC MOTIF CONTAINING ZINC BINDING PROTEIN"/>
    <property type="match status" value="1"/>
</dbReference>
<dbReference type="InterPro" id="IPR008584">
    <property type="entry name" value="CXXC_Zn-binding_euk"/>
</dbReference>
<evidence type="ECO:0000313" key="5">
    <source>
        <dbReference type="Proteomes" id="UP001054252"/>
    </source>
</evidence>
<dbReference type="SUPFAM" id="SSF141678">
    <property type="entry name" value="MAL13P1.257-like"/>
    <property type="match status" value="1"/>
</dbReference>
<dbReference type="AlphaFoldDB" id="A0AAV5MGT3"/>
<protein>
    <submittedName>
        <fullName evidence="4">Uncharacterized protein</fullName>
    </submittedName>
</protein>
<evidence type="ECO:0000256" key="1">
    <source>
        <dbReference type="ARBA" id="ARBA00007818"/>
    </source>
</evidence>
<evidence type="ECO:0000256" key="2">
    <source>
        <dbReference type="ARBA" id="ARBA00022723"/>
    </source>
</evidence>
<dbReference type="Proteomes" id="UP001054252">
    <property type="component" value="Unassembled WGS sequence"/>
</dbReference>
<comment type="similarity">
    <text evidence="1">Belongs to the UPF0587 family.</text>
</comment>
<organism evidence="4 5">
    <name type="scientific">Rubroshorea leprosula</name>
    <dbReference type="NCBI Taxonomy" id="152421"/>
    <lineage>
        <taxon>Eukaryota</taxon>
        <taxon>Viridiplantae</taxon>
        <taxon>Streptophyta</taxon>
        <taxon>Embryophyta</taxon>
        <taxon>Tracheophyta</taxon>
        <taxon>Spermatophyta</taxon>
        <taxon>Magnoliopsida</taxon>
        <taxon>eudicotyledons</taxon>
        <taxon>Gunneridae</taxon>
        <taxon>Pentapetalae</taxon>
        <taxon>rosids</taxon>
        <taxon>malvids</taxon>
        <taxon>Malvales</taxon>
        <taxon>Dipterocarpaceae</taxon>
        <taxon>Rubroshorea</taxon>
    </lineage>
</organism>
<evidence type="ECO:0000256" key="3">
    <source>
        <dbReference type="ARBA" id="ARBA00022833"/>
    </source>
</evidence>
<evidence type="ECO:0000313" key="4">
    <source>
        <dbReference type="EMBL" id="GKV48735.1"/>
    </source>
</evidence>
<keyword evidence="5" id="KW-1185">Reference proteome</keyword>
<keyword evidence="2" id="KW-0479">Metal-binding</keyword>
<dbReference type="GO" id="GO:0008270">
    <property type="term" value="F:zinc ion binding"/>
    <property type="evidence" value="ECO:0007669"/>
    <property type="project" value="TreeGrafter"/>
</dbReference>